<dbReference type="InterPro" id="IPR012340">
    <property type="entry name" value="NA-bd_OB-fold"/>
</dbReference>
<feature type="binding site" evidence="11">
    <location>
        <position position="388"/>
    </location>
    <ligand>
        <name>Zn(2+)</name>
        <dbReference type="ChEBI" id="CHEBI:29105"/>
    </ligand>
</feature>
<dbReference type="Gene3D" id="3.30.470.30">
    <property type="entry name" value="DNA ligase/mRNA capping enzyme"/>
    <property type="match status" value="1"/>
</dbReference>
<dbReference type="NCBIfam" id="NF005932">
    <property type="entry name" value="PRK07956.1"/>
    <property type="match status" value="1"/>
</dbReference>
<dbReference type="PROSITE" id="PS01055">
    <property type="entry name" value="DNA_LIGASE_N1"/>
    <property type="match status" value="1"/>
</dbReference>
<dbReference type="Pfam" id="PF03120">
    <property type="entry name" value="OB_DNA_ligase"/>
    <property type="match status" value="1"/>
</dbReference>
<dbReference type="SUPFAM" id="SSF56091">
    <property type="entry name" value="DNA ligase/mRNA capping enzyme, catalytic domain"/>
    <property type="match status" value="1"/>
</dbReference>
<dbReference type="SUPFAM" id="SSF47781">
    <property type="entry name" value="RuvA domain 2-like"/>
    <property type="match status" value="1"/>
</dbReference>
<dbReference type="CDD" id="cd17748">
    <property type="entry name" value="BRCT_DNA_ligase_like"/>
    <property type="match status" value="1"/>
</dbReference>
<dbReference type="AlphaFoldDB" id="N1ZYU5"/>
<dbReference type="Gene3D" id="3.40.50.10190">
    <property type="entry name" value="BRCT domain"/>
    <property type="match status" value="1"/>
</dbReference>
<dbReference type="Gene3D" id="1.10.287.610">
    <property type="entry name" value="Helix hairpin bin"/>
    <property type="match status" value="1"/>
</dbReference>
<evidence type="ECO:0000256" key="1">
    <source>
        <dbReference type="ARBA" id="ARBA00022598"/>
    </source>
</evidence>
<dbReference type="InterPro" id="IPR013840">
    <property type="entry name" value="DNAligase_N"/>
</dbReference>
<dbReference type="InterPro" id="IPR018239">
    <property type="entry name" value="DNA_ligase_AS"/>
</dbReference>
<keyword evidence="6 11" id="KW-0460">Magnesium</keyword>
<dbReference type="SUPFAM" id="SSF50249">
    <property type="entry name" value="Nucleic acid-binding proteins"/>
    <property type="match status" value="1"/>
</dbReference>
<protein>
    <recommendedName>
        <fullName evidence="11">DNA ligase</fullName>
        <ecNumber evidence="11">6.5.1.2</ecNumber>
    </recommendedName>
    <alternativeName>
        <fullName evidence="11">Polydeoxyribonucleotide synthase [NAD(+)]</fullName>
    </alternativeName>
</protein>
<dbReference type="SUPFAM" id="SSF52113">
    <property type="entry name" value="BRCT domain"/>
    <property type="match status" value="1"/>
</dbReference>
<keyword evidence="1 11" id="KW-0436">Ligase</keyword>
<feature type="binding site" evidence="11">
    <location>
        <position position="124"/>
    </location>
    <ligand>
        <name>NAD(+)</name>
        <dbReference type="ChEBI" id="CHEBI:57540"/>
    </ligand>
</feature>
<dbReference type="Pfam" id="PF01653">
    <property type="entry name" value="DNA_ligase_aden"/>
    <property type="match status" value="1"/>
</dbReference>
<evidence type="ECO:0000256" key="2">
    <source>
        <dbReference type="ARBA" id="ARBA00022705"/>
    </source>
</evidence>
<comment type="cofactor">
    <cofactor evidence="11">
        <name>Mg(2+)</name>
        <dbReference type="ChEBI" id="CHEBI:18420"/>
    </cofactor>
    <cofactor evidence="11">
        <name>Mn(2+)</name>
        <dbReference type="ChEBI" id="CHEBI:29035"/>
    </cofactor>
</comment>
<dbReference type="STRING" id="1235802.C823_04644"/>
<dbReference type="PIRSF" id="PIRSF001604">
    <property type="entry name" value="LigA"/>
    <property type="match status" value="1"/>
</dbReference>
<dbReference type="Gene3D" id="2.40.50.140">
    <property type="entry name" value="Nucleic acid-binding proteins"/>
    <property type="match status" value="1"/>
</dbReference>
<dbReference type="HAMAP" id="MF_01588">
    <property type="entry name" value="DNA_ligase_A"/>
    <property type="match status" value="1"/>
</dbReference>
<accession>N1ZYU5</accession>
<dbReference type="Pfam" id="PF00533">
    <property type="entry name" value="BRCT"/>
    <property type="match status" value="1"/>
</dbReference>
<evidence type="ECO:0000256" key="12">
    <source>
        <dbReference type="SAM" id="Coils"/>
    </source>
</evidence>
<dbReference type="InterPro" id="IPR001357">
    <property type="entry name" value="BRCT_dom"/>
</dbReference>
<evidence type="ECO:0000256" key="5">
    <source>
        <dbReference type="ARBA" id="ARBA00022833"/>
    </source>
</evidence>
<comment type="catalytic activity">
    <reaction evidence="10 11">
        <text>NAD(+) + (deoxyribonucleotide)n-3'-hydroxyl + 5'-phospho-(deoxyribonucleotide)m = (deoxyribonucleotide)n+m + AMP + beta-nicotinamide D-nucleotide.</text>
        <dbReference type="EC" id="6.5.1.2"/>
    </reaction>
</comment>
<evidence type="ECO:0000256" key="6">
    <source>
        <dbReference type="ARBA" id="ARBA00022842"/>
    </source>
</evidence>
<name>N1ZYU5_9FIRM</name>
<evidence type="ECO:0000256" key="8">
    <source>
        <dbReference type="ARBA" id="ARBA00023204"/>
    </source>
</evidence>
<feature type="binding site" evidence="11">
    <location>
        <position position="158"/>
    </location>
    <ligand>
        <name>NAD(+)</name>
        <dbReference type="ChEBI" id="CHEBI:57540"/>
    </ligand>
</feature>
<evidence type="ECO:0000256" key="4">
    <source>
        <dbReference type="ARBA" id="ARBA00022763"/>
    </source>
</evidence>
<feature type="active site" description="N6-AMP-lysine intermediate" evidence="11">
    <location>
        <position position="103"/>
    </location>
</feature>
<dbReference type="eggNOG" id="COG0272">
    <property type="taxonomic scope" value="Bacteria"/>
</dbReference>
<comment type="caution">
    <text evidence="14">The sequence shown here is derived from an EMBL/GenBank/DDBJ whole genome shotgun (WGS) entry which is preliminary data.</text>
</comment>
<organism evidence="14 15">
    <name type="scientific">Eubacterium plexicaudatum ASF492</name>
    <dbReference type="NCBI Taxonomy" id="1235802"/>
    <lineage>
        <taxon>Bacteria</taxon>
        <taxon>Bacillati</taxon>
        <taxon>Bacillota</taxon>
        <taxon>Clostridia</taxon>
        <taxon>Eubacteriales</taxon>
        <taxon>Eubacteriaceae</taxon>
        <taxon>Eubacterium</taxon>
    </lineage>
</organism>
<dbReference type="InterPro" id="IPR004150">
    <property type="entry name" value="NAD_DNA_ligase_OB"/>
</dbReference>
<keyword evidence="8 11" id="KW-0234">DNA repair</keyword>
<dbReference type="GO" id="GO:0003911">
    <property type="term" value="F:DNA ligase (NAD+) activity"/>
    <property type="evidence" value="ECO:0007669"/>
    <property type="project" value="UniProtKB-UniRule"/>
</dbReference>
<feature type="binding site" evidence="11">
    <location>
        <begin position="79"/>
        <end position="80"/>
    </location>
    <ligand>
        <name>NAD(+)</name>
        <dbReference type="ChEBI" id="CHEBI:57540"/>
    </ligand>
</feature>
<dbReference type="GO" id="GO:0006281">
    <property type="term" value="P:DNA repair"/>
    <property type="evidence" value="ECO:0007669"/>
    <property type="project" value="UniProtKB-KW"/>
</dbReference>
<evidence type="ECO:0000259" key="13">
    <source>
        <dbReference type="PROSITE" id="PS50172"/>
    </source>
</evidence>
<keyword evidence="15" id="KW-1185">Reference proteome</keyword>
<evidence type="ECO:0000256" key="7">
    <source>
        <dbReference type="ARBA" id="ARBA00023027"/>
    </source>
</evidence>
<evidence type="ECO:0000256" key="10">
    <source>
        <dbReference type="ARBA" id="ARBA00034005"/>
    </source>
</evidence>
<feature type="binding site" evidence="11">
    <location>
        <position position="413"/>
    </location>
    <ligand>
        <name>Zn(2+)</name>
        <dbReference type="ChEBI" id="CHEBI:29105"/>
    </ligand>
</feature>
<keyword evidence="9 11" id="KW-0464">Manganese</keyword>
<feature type="domain" description="BRCT" evidence="13">
    <location>
        <begin position="583"/>
        <end position="663"/>
    </location>
</feature>
<keyword evidence="12" id="KW-0175">Coiled coil</keyword>
<sequence length="663" mass="75500">MDKLKRIKELIRQLNQCRDLYYNNSISKISNWEYDNLFDELKRLEEETNIIMTNSPTHTVGYEVKSELKKVKHSHLMLSLDKTKSLSDLKKFSDDKDCLLMCKMDGLSILLSYKNGELIKAETRGNGEIGEDVTHNAKVFENIPLHIDYTKELEIEGEAIITYDDFEKINKELPPDKKYSNPRNLVSGSVRQLDSGIAKKRHIKFIAWKVPTEKDFMLSGFQDAEELGFEIVPYSYIPKKTKNLEYYIEKLKEVASKKNFPIDGLVISYNDIQYGKSLGITEHHPKHSLSYKFYDDIYQTKLLDVEFTMGKTGVLTPTAVFEPVDIDGSIIERASLHNISIMNKLGITHKGQIVNVYKANTVIPQIDSVEEDDTEITNSNIITPLNLCPFCHSDTSIIKDNDTDVLVCTNPNCKGKLLGKLSHFVSKNAIGIEGLSDQTLQKFIDLGWLSSFKDIYYLSEHKEEMYKINGFGKKSVDKLLESIEKSRNTTLDRFIYGLCIPLIGRTASKTISSFCRKIAIRDLLDDIYVFYNYGTFNANDLNGLGEIMCKSLNDYISQKKNEIMELSKEFNIESNIRKQDNITNNLILTNMVFVITGSLNHYKNRNDLISVIEQFGGKVSGSVSSKTSYLINNNITSTSGKNAKAKQLNIPIISEEDFIQLIS</sequence>
<proteinExistence type="inferred from homology"/>
<dbReference type="GO" id="GO:0046872">
    <property type="term" value="F:metal ion binding"/>
    <property type="evidence" value="ECO:0007669"/>
    <property type="project" value="UniProtKB-KW"/>
</dbReference>
<gene>
    <name evidence="11" type="primary">ligA</name>
    <name evidence="14" type="ORF">C823_04644</name>
</gene>
<keyword evidence="7 11" id="KW-0520">NAD</keyword>
<evidence type="ECO:0000313" key="15">
    <source>
        <dbReference type="Proteomes" id="UP000012589"/>
    </source>
</evidence>
<dbReference type="InterPro" id="IPR036420">
    <property type="entry name" value="BRCT_dom_sf"/>
</dbReference>
<evidence type="ECO:0000256" key="9">
    <source>
        <dbReference type="ARBA" id="ARBA00023211"/>
    </source>
</evidence>
<keyword evidence="3 11" id="KW-0479">Metal-binding</keyword>
<feature type="binding site" evidence="11">
    <location>
        <position position="391"/>
    </location>
    <ligand>
        <name>Zn(2+)</name>
        <dbReference type="ChEBI" id="CHEBI:29105"/>
    </ligand>
</feature>
<evidence type="ECO:0000256" key="3">
    <source>
        <dbReference type="ARBA" id="ARBA00022723"/>
    </source>
</evidence>
<dbReference type="InterPro" id="IPR013839">
    <property type="entry name" value="DNAligase_adenylation"/>
</dbReference>
<keyword evidence="5 11" id="KW-0862">Zinc</keyword>
<dbReference type="SMART" id="SM00292">
    <property type="entry name" value="BRCT"/>
    <property type="match status" value="1"/>
</dbReference>
<dbReference type="Gene3D" id="1.10.150.20">
    <property type="entry name" value="5' to 3' exonuclease, C-terminal subdomain"/>
    <property type="match status" value="1"/>
</dbReference>
<dbReference type="EMBL" id="AQFT01000136">
    <property type="protein sequence ID" value="EMZ21071.1"/>
    <property type="molecule type" value="Genomic_DNA"/>
</dbReference>
<keyword evidence="4 11" id="KW-0227">DNA damage</keyword>
<dbReference type="PROSITE" id="PS50172">
    <property type="entry name" value="BRCT"/>
    <property type="match status" value="1"/>
</dbReference>
<comment type="similarity">
    <text evidence="11">Belongs to the NAD-dependent DNA ligase family. LigA subfamily.</text>
</comment>
<dbReference type="NCBIfam" id="TIGR00575">
    <property type="entry name" value="dnlj"/>
    <property type="match status" value="1"/>
</dbReference>
<dbReference type="EC" id="6.5.1.2" evidence="11"/>
<dbReference type="SMART" id="SM00532">
    <property type="entry name" value="LIGANc"/>
    <property type="match status" value="1"/>
</dbReference>
<feature type="coiled-coil region" evidence="12">
    <location>
        <begin position="27"/>
        <end position="54"/>
    </location>
</feature>
<dbReference type="GO" id="GO:0006260">
    <property type="term" value="P:DNA replication"/>
    <property type="evidence" value="ECO:0007669"/>
    <property type="project" value="UniProtKB-KW"/>
</dbReference>
<dbReference type="Proteomes" id="UP000012589">
    <property type="component" value="Unassembled WGS sequence"/>
</dbReference>
<dbReference type="InterPro" id="IPR001679">
    <property type="entry name" value="DNA_ligase"/>
</dbReference>
<evidence type="ECO:0000256" key="11">
    <source>
        <dbReference type="HAMAP-Rule" id="MF_01588"/>
    </source>
</evidence>
<evidence type="ECO:0000313" key="14">
    <source>
        <dbReference type="EMBL" id="EMZ21071.1"/>
    </source>
</evidence>
<comment type="caution">
    <text evidence="11">Lacks conserved residue(s) required for the propagation of feature annotation.</text>
</comment>
<dbReference type="OrthoDB" id="9759736at2"/>
<dbReference type="PATRIC" id="fig|1235802.3.peg.4913"/>
<feature type="binding site" evidence="11">
    <location>
        <position position="292"/>
    </location>
    <ligand>
        <name>NAD(+)</name>
        <dbReference type="ChEBI" id="CHEBI:57540"/>
    </ligand>
</feature>
<keyword evidence="2 11" id="KW-0235">DNA replication</keyword>
<comment type="function">
    <text evidence="11">DNA ligase that catalyzes the formation of phosphodiester linkages between 5'-phosphoryl and 3'-hydroxyl groups in double-stranded DNA using NAD as a coenzyme and as the energy source for the reaction. It is essential for DNA replication and repair of damaged DNA.</text>
</comment>
<dbReference type="HOGENOM" id="CLU_007764_2_0_9"/>
<dbReference type="InterPro" id="IPR010994">
    <property type="entry name" value="RuvA_2-like"/>
</dbReference>
<reference evidence="14 15" key="1">
    <citation type="journal article" date="2014" name="Genome Announc.">
        <title>Draft genome sequences of the altered schaedler flora, a defined bacterial community from gnotobiotic mice.</title>
        <authorList>
            <person name="Wannemuehler M.J."/>
            <person name="Overstreet A.M."/>
            <person name="Ward D.V."/>
            <person name="Phillips G.J."/>
        </authorList>
    </citation>
    <scope>NUCLEOTIDE SEQUENCE [LARGE SCALE GENOMIC DNA]</scope>
    <source>
        <strain evidence="14 15">ASF492</strain>
    </source>
</reference>